<dbReference type="PANTHER" id="PTHR42918">
    <property type="entry name" value="LYSYL-TRNA SYNTHETASE"/>
    <property type="match status" value="1"/>
</dbReference>
<proteinExistence type="predicted"/>
<dbReference type="Proteomes" id="UP000194450">
    <property type="component" value="Unassembled WGS sequence"/>
</dbReference>
<organism evidence="7 8">
    <name type="scientific">Pseudidiomarina planktonica</name>
    <dbReference type="NCBI Taxonomy" id="1323738"/>
    <lineage>
        <taxon>Bacteria</taxon>
        <taxon>Pseudomonadati</taxon>
        <taxon>Pseudomonadota</taxon>
        <taxon>Gammaproteobacteria</taxon>
        <taxon>Alteromonadales</taxon>
        <taxon>Idiomarinaceae</taxon>
        <taxon>Pseudidiomarina</taxon>
    </lineage>
</organism>
<dbReference type="InterPro" id="IPR018149">
    <property type="entry name" value="Lys-tRNA-synth_II_C"/>
</dbReference>
<dbReference type="InterPro" id="IPR004364">
    <property type="entry name" value="Aa-tRNA-synt_II"/>
</dbReference>
<dbReference type="InterPro" id="IPR006195">
    <property type="entry name" value="aa-tRNA-synth_II"/>
</dbReference>
<gene>
    <name evidence="7" type="ORF">SAMN06297229_2045</name>
</gene>
<dbReference type="Gene3D" id="3.30.930.10">
    <property type="entry name" value="Bira Bifunctional Protein, Domain 2"/>
    <property type="match status" value="1"/>
</dbReference>
<dbReference type="Pfam" id="PF00152">
    <property type="entry name" value="tRNA-synt_2"/>
    <property type="match status" value="1"/>
</dbReference>
<dbReference type="SUPFAM" id="SSF55681">
    <property type="entry name" value="Class II aaRS and biotin synthetases"/>
    <property type="match status" value="1"/>
</dbReference>
<dbReference type="OrthoDB" id="9802326at2"/>
<feature type="domain" description="Aminoacyl-transfer RNA synthetases class-II family profile" evidence="6">
    <location>
        <begin position="19"/>
        <end position="317"/>
    </location>
</feature>
<comment type="subunit">
    <text evidence="1">Homodimer.</text>
</comment>
<evidence type="ECO:0000313" key="7">
    <source>
        <dbReference type="EMBL" id="SMQ80134.1"/>
    </source>
</evidence>
<dbReference type="NCBIfam" id="NF006828">
    <property type="entry name" value="PRK09350.1"/>
    <property type="match status" value="1"/>
</dbReference>
<keyword evidence="4" id="KW-0067">ATP-binding</keyword>
<keyword evidence="7" id="KW-0030">Aminoacyl-tRNA synthetase</keyword>
<dbReference type="InterPro" id="IPR004525">
    <property type="entry name" value="EpmA"/>
</dbReference>
<dbReference type="PROSITE" id="PS50862">
    <property type="entry name" value="AA_TRNA_LIGASE_II"/>
    <property type="match status" value="1"/>
</dbReference>
<dbReference type="EMBL" id="FXWH01000002">
    <property type="protein sequence ID" value="SMQ80134.1"/>
    <property type="molecule type" value="Genomic_DNA"/>
</dbReference>
<evidence type="ECO:0000256" key="5">
    <source>
        <dbReference type="ARBA" id="ARBA00052794"/>
    </source>
</evidence>
<evidence type="ECO:0000256" key="3">
    <source>
        <dbReference type="ARBA" id="ARBA00022741"/>
    </source>
</evidence>
<keyword evidence="8" id="KW-1185">Reference proteome</keyword>
<evidence type="ECO:0000256" key="1">
    <source>
        <dbReference type="ARBA" id="ARBA00011738"/>
    </source>
</evidence>
<dbReference type="GO" id="GO:0005829">
    <property type="term" value="C:cytosol"/>
    <property type="evidence" value="ECO:0007669"/>
    <property type="project" value="TreeGrafter"/>
</dbReference>
<name>A0A1Y6G2P3_9GAMM</name>
<dbReference type="RefSeq" id="WP_086435171.1">
    <property type="nucleotide sequence ID" value="NZ_FXWH01000002.1"/>
</dbReference>
<dbReference type="GO" id="GO:0005524">
    <property type="term" value="F:ATP binding"/>
    <property type="evidence" value="ECO:0007669"/>
    <property type="project" value="UniProtKB-KW"/>
</dbReference>
<keyword evidence="2" id="KW-0436">Ligase</keyword>
<evidence type="ECO:0000259" key="6">
    <source>
        <dbReference type="PROSITE" id="PS50862"/>
    </source>
</evidence>
<dbReference type="InterPro" id="IPR045864">
    <property type="entry name" value="aa-tRNA-synth_II/BPL/LPL"/>
</dbReference>
<dbReference type="GO" id="GO:0006430">
    <property type="term" value="P:lysyl-tRNA aminoacylation"/>
    <property type="evidence" value="ECO:0007669"/>
    <property type="project" value="InterPro"/>
</dbReference>
<accession>A0A1Y6G2P3</accession>
<protein>
    <submittedName>
        <fullName evidence="7">Lysyl-tRNA synthetase, class 2</fullName>
    </submittedName>
</protein>
<reference evidence="8" key="1">
    <citation type="submission" date="2017-04" db="EMBL/GenBank/DDBJ databases">
        <authorList>
            <person name="Varghese N."/>
            <person name="Submissions S."/>
        </authorList>
    </citation>
    <scope>NUCLEOTIDE SEQUENCE [LARGE SCALE GENOMIC DNA]</scope>
</reference>
<dbReference type="PRINTS" id="PR00982">
    <property type="entry name" value="TRNASYNTHLYS"/>
</dbReference>
<dbReference type="PANTHER" id="PTHR42918:SF6">
    <property type="entry name" value="ELONGATION FACTOR P--(R)-BETA-LYSINE LIGASE"/>
    <property type="match status" value="1"/>
</dbReference>
<dbReference type="FunFam" id="3.30.930.10:FF:000017">
    <property type="entry name" value="Elongation factor P--(R)-beta-lysine ligase"/>
    <property type="match status" value="1"/>
</dbReference>
<sequence>MSDWRPTATLSMLEQRAQLLRQIREFFFERKVLEVETPALSAFGVSDVHLQNLAVRSANTNLPPLFLHTSPEYSMKRLLAAGCGSIYQLTKVFRDDEQGRFHNPEFTLLEWYRVGFDDVQLMDEINSLMQQVLDCPPARRISYQQLFIDELEIDPLSVDAFADLQDVLLVHPEIADLVKHETDLDTLLQLAMVTVIEPYFSQQQPVFVYDFPASQAALAKLDNNNPKVAKRFELYFKGVELANGFAELTDAAVQRERFEQDNRQRRALGLTEMATDERFLAALKAGLPECAGVALGIDRLLMLQAGATHIDEVLAFPLHRA</sequence>
<dbReference type="GO" id="GO:0000049">
    <property type="term" value="F:tRNA binding"/>
    <property type="evidence" value="ECO:0007669"/>
    <property type="project" value="TreeGrafter"/>
</dbReference>
<dbReference type="AlphaFoldDB" id="A0A1Y6G2P3"/>
<keyword evidence="3" id="KW-0547">Nucleotide-binding</keyword>
<evidence type="ECO:0000256" key="4">
    <source>
        <dbReference type="ARBA" id="ARBA00022840"/>
    </source>
</evidence>
<dbReference type="GO" id="GO:0004824">
    <property type="term" value="F:lysine-tRNA ligase activity"/>
    <property type="evidence" value="ECO:0007669"/>
    <property type="project" value="InterPro"/>
</dbReference>
<evidence type="ECO:0000256" key="2">
    <source>
        <dbReference type="ARBA" id="ARBA00022598"/>
    </source>
</evidence>
<comment type="catalytic activity">
    <reaction evidence="5">
        <text>D-beta-lysine + L-lysyl-[protein] + ATP = N(6)-((3R)-3,6-diaminohexanoyl)-L-lysyl-[protein] + AMP + diphosphate + H(+)</text>
        <dbReference type="Rhea" id="RHEA:83435"/>
        <dbReference type="Rhea" id="RHEA-COMP:9752"/>
        <dbReference type="Rhea" id="RHEA-COMP:20131"/>
        <dbReference type="ChEBI" id="CHEBI:15378"/>
        <dbReference type="ChEBI" id="CHEBI:29969"/>
        <dbReference type="ChEBI" id="CHEBI:30616"/>
        <dbReference type="ChEBI" id="CHEBI:33019"/>
        <dbReference type="ChEBI" id="CHEBI:84138"/>
        <dbReference type="ChEBI" id="CHEBI:156053"/>
        <dbReference type="ChEBI" id="CHEBI:456215"/>
    </reaction>
    <physiologicalReaction direction="left-to-right" evidence="5">
        <dbReference type="Rhea" id="RHEA:83436"/>
    </physiologicalReaction>
</comment>
<dbReference type="NCBIfam" id="TIGR00462">
    <property type="entry name" value="genX"/>
    <property type="match status" value="1"/>
</dbReference>
<evidence type="ECO:0000313" key="8">
    <source>
        <dbReference type="Proteomes" id="UP000194450"/>
    </source>
</evidence>